<dbReference type="InterPro" id="IPR027417">
    <property type="entry name" value="P-loop_NTPase"/>
</dbReference>
<feature type="domain" description="UvrD-like helicase C-terminal" evidence="3">
    <location>
        <begin position="949"/>
        <end position="997"/>
    </location>
</feature>
<evidence type="ECO:0000259" key="3">
    <source>
        <dbReference type="Pfam" id="PF13538"/>
    </source>
</evidence>
<dbReference type="NCBIfam" id="NF041492">
    <property type="entry name" value="MobF"/>
    <property type="match status" value="1"/>
</dbReference>
<gene>
    <name evidence="4" type="ORF">M2J83_21175</name>
</gene>
<proteinExistence type="predicted"/>
<evidence type="ECO:0000259" key="2">
    <source>
        <dbReference type="Pfam" id="PF08751"/>
    </source>
</evidence>
<protein>
    <submittedName>
        <fullName evidence="4">Conjugative relaxase</fullName>
    </submittedName>
</protein>
<organism evidence="4 5">
    <name type="scientific">Alcaligenes faecalis</name>
    <dbReference type="NCBI Taxonomy" id="511"/>
    <lineage>
        <taxon>Bacteria</taxon>
        <taxon>Pseudomonadati</taxon>
        <taxon>Pseudomonadota</taxon>
        <taxon>Betaproteobacteria</taxon>
        <taxon>Burkholderiales</taxon>
        <taxon>Alcaligenaceae</taxon>
        <taxon>Alcaligenes</taxon>
    </lineage>
</organism>
<keyword evidence="5" id="KW-1185">Reference proteome</keyword>
<dbReference type="Proteomes" id="UP001211866">
    <property type="component" value="Plasmid pNY11312-NR"/>
</dbReference>
<reference evidence="4 5" key="1">
    <citation type="submission" date="2022-05" db="EMBL/GenBank/DDBJ databases">
        <title>Complete sequence of strain NY11312.</title>
        <authorList>
            <person name="Zhou D."/>
        </authorList>
    </citation>
    <scope>NUCLEOTIDE SEQUENCE [LARGE SCALE GENOMIC DNA]</scope>
    <source>
        <strain evidence="4 5">NY11312</strain>
        <plasmid evidence="4 5">pNY11312-NR</plasmid>
    </source>
</reference>
<name>A0ABY7NB32_ALCFA</name>
<evidence type="ECO:0000313" key="5">
    <source>
        <dbReference type="Proteomes" id="UP001211866"/>
    </source>
</evidence>
<feature type="domain" description="TrwC relaxase" evidence="2">
    <location>
        <begin position="10"/>
        <end position="291"/>
    </location>
</feature>
<dbReference type="Pfam" id="PF13538">
    <property type="entry name" value="UvrD_C_2"/>
    <property type="match status" value="1"/>
</dbReference>
<evidence type="ECO:0000313" key="4">
    <source>
        <dbReference type="EMBL" id="WBM40441.1"/>
    </source>
</evidence>
<geneLocation type="plasmid" evidence="4 5">
    <name>pNY11312-NR</name>
</geneLocation>
<dbReference type="InterPro" id="IPR014862">
    <property type="entry name" value="TrwC"/>
</dbReference>
<evidence type="ECO:0000256" key="1">
    <source>
        <dbReference type="SAM" id="MobiDB-lite"/>
    </source>
</evidence>
<dbReference type="RefSeq" id="WP_270120487.1">
    <property type="nucleotide sequence ID" value="NZ_CP096917.1"/>
</dbReference>
<sequence length="1036" mass="114630">MLSAKVIENAQQAEHYFSQDNYYTTEEGFEQSAWAGKGAAALGLSGGVHREQFMELLEGKVDGQELGKWVRNEETGQKEREHRPGIDLTFSAPKSVSLLAEVAGNEEVSKAHDVAVERAIAYLERVAAQARTTVDGVTSREDTGNLVVAQFRHDTSRELDPQTHTHAVVFNLTKRSDGQWRSLSNEELLGHIKDAGAYYRTELAGQLSALGYEIERTHADGRFEVKGFTKEQLEHFSQRSGQIEHALAERGKNRQTATTEEKQMAALDTRQAKKEVDRGPLREEWLSRAKDVGIEWDKIPRDKGVTFARESSAELYLRAKEAVDYATKHLSERQAAFSAKDLYRHAVEFGTGRTTIQAIDKAIRESKKSGDLIPIGDKQERLTTRDAVTAELRMLDALERSKGAVSSVVGTNRLDAKIEAAQSRLIRDGVIDAQLNAGQLDAAKLILGTNDRFVGVQGYAGTGKTTMLNVVKAVAEEQGYVVRGLAQSASAAATLEAETGIKSQTVESFLLERQREREKAEKEAERTAKSSDKDKPTSRDVMGNRYLEIPGGMFKERQLLVARGTVTNALALEAVDRLREMRPKNALAKEVRAHALATARGMVKWERASTTDQVLFRAAEVASKVKSLFQGEKPQEAAKPKGEIWTVDEASLLGQRDINRLLAEAERVGARVQFTGDVRQLSAVSAGKPFEVMQTAGGMQTAKMTEIHRQKNDLLKDTVADIIEKREQDAFKKLAGNTVELKDNEKLIARIVADVRQDVGREIRHELSGAGEKSHKDTLVITALNEDRRAINNGVRQALKEDGVISGQARDTEVLVNRGMTKAQASHAQNYHEGDVVRFGRDYERLGVKGGEYARVVGVSDLGTVKLQKADGQTLDWRPAQTSKIEVFHAERRELQAGDKIRFTRNDKDRGLNNGDVAYVKAINGDKATVQLKGKTVAIDLREVKHLDYAYASTIHSSQGKTVDATAFHVRGKSGQVFGDRAFYVGATRSRHELRIYTDDKDAALRAVSRDQHKASALEELKQGQSAGRQRSGYSR</sequence>
<dbReference type="Pfam" id="PF08751">
    <property type="entry name" value="TrwC"/>
    <property type="match status" value="1"/>
</dbReference>
<dbReference type="Pfam" id="PF13604">
    <property type="entry name" value="AAA_30"/>
    <property type="match status" value="2"/>
</dbReference>
<feature type="region of interest" description="Disordered" evidence="1">
    <location>
        <begin position="1016"/>
        <end position="1036"/>
    </location>
</feature>
<feature type="region of interest" description="Disordered" evidence="1">
    <location>
        <begin position="513"/>
        <end position="542"/>
    </location>
</feature>
<dbReference type="CDD" id="cd18809">
    <property type="entry name" value="SF1_C_RecD"/>
    <property type="match status" value="1"/>
</dbReference>
<keyword evidence="4" id="KW-0614">Plasmid</keyword>
<feature type="compositionally biased region" description="Polar residues" evidence="1">
    <location>
        <begin position="1023"/>
        <end position="1036"/>
    </location>
</feature>
<dbReference type="EMBL" id="CP096917">
    <property type="protein sequence ID" value="WBM40441.1"/>
    <property type="molecule type" value="Genomic_DNA"/>
</dbReference>
<dbReference type="SUPFAM" id="SSF52540">
    <property type="entry name" value="P-loop containing nucleoside triphosphate hydrolases"/>
    <property type="match status" value="2"/>
</dbReference>
<dbReference type="InterPro" id="IPR027785">
    <property type="entry name" value="UvrD-like_helicase_C"/>
</dbReference>
<dbReference type="NCBIfam" id="TIGR02686">
    <property type="entry name" value="relax_trwC"/>
    <property type="match status" value="1"/>
</dbReference>
<dbReference type="Gene3D" id="3.40.50.300">
    <property type="entry name" value="P-loop containing nucleotide triphosphate hydrolases"/>
    <property type="match status" value="3"/>
</dbReference>
<accession>A0ABY7NB32</accession>
<dbReference type="InterPro" id="IPR014059">
    <property type="entry name" value="TraI/TrwC_relax"/>
</dbReference>
<feature type="compositionally biased region" description="Basic and acidic residues" evidence="1">
    <location>
        <begin position="513"/>
        <end position="538"/>
    </location>
</feature>
<dbReference type="SUPFAM" id="SSF55464">
    <property type="entry name" value="Origin of replication-binding domain, RBD-like"/>
    <property type="match status" value="1"/>
</dbReference>